<evidence type="ECO:0008006" key="4">
    <source>
        <dbReference type="Google" id="ProtNLM"/>
    </source>
</evidence>
<name>A0A6C2CN10_9RHOO</name>
<evidence type="ECO:0000313" key="2">
    <source>
        <dbReference type="EMBL" id="TYC55066.1"/>
    </source>
</evidence>
<dbReference type="EMBL" id="SDKK01000014">
    <property type="protein sequence ID" value="TYC55066.1"/>
    <property type="molecule type" value="Genomic_DNA"/>
</dbReference>
<dbReference type="OrthoDB" id="9180735at2"/>
<dbReference type="AlphaFoldDB" id="A0A6C2CN10"/>
<accession>A0A6C2CN10</accession>
<proteinExistence type="predicted"/>
<evidence type="ECO:0000313" key="3">
    <source>
        <dbReference type="Proteomes" id="UP000389128"/>
    </source>
</evidence>
<comment type="caution">
    <text evidence="2">The sequence shown here is derived from an EMBL/GenBank/DDBJ whole genome shotgun (WGS) entry which is preliminary data.</text>
</comment>
<sequence>MTISFASKILLPLALTLASGVAGAACVPVIGSVKLQPLASCNGLAPVGDVPFLGQCFSVQLSLLGFPVATGYAGPTSEPIIGATGVPTVMPAVIPVSASLPVPRQSIQTARSAVSLGSGANRTTLYSNDVIVAQLKIGEDGQPVPVAVTEQIMITGSDGKGAYSKVTGNLTVAGNSIGMSAPLTGRLCLP</sequence>
<dbReference type="Proteomes" id="UP000389128">
    <property type="component" value="Unassembled WGS sequence"/>
</dbReference>
<evidence type="ECO:0000256" key="1">
    <source>
        <dbReference type="SAM" id="SignalP"/>
    </source>
</evidence>
<feature type="chain" id="PRO_5025471527" description="Secreted protein" evidence="1">
    <location>
        <begin position="25"/>
        <end position="190"/>
    </location>
</feature>
<reference evidence="2 3" key="1">
    <citation type="submission" date="2019-01" db="EMBL/GenBank/DDBJ databases">
        <title>Zoogloea oleivorans genome sequencing and assembly.</title>
        <authorList>
            <person name="Tancsics A."/>
            <person name="Farkas M."/>
            <person name="Kriszt B."/>
            <person name="Maroti G."/>
            <person name="Horvath B."/>
        </authorList>
    </citation>
    <scope>NUCLEOTIDE SEQUENCE [LARGE SCALE GENOMIC DNA]</scope>
    <source>
        <strain evidence="2 3">Buc</strain>
    </source>
</reference>
<feature type="signal peptide" evidence="1">
    <location>
        <begin position="1"/>
        <end position="24"/>
    </location>
</feature>
<organism evidence="2 3">
    <name type="scientific">Zoogloea oleivorans</name>
    <dbReference type="NCBI Taxonomy" id="1552750"/>
    <lineage>
        <taxon>Bacteria</taxon>
        <taxon>Pseudomonadati</taxon>
        <taxon>Pseudomonadota</taxon>
        <taxon>Betaproteobacteria</taxon>
        <taxon>Rhodocyclales</taxon>
        <taxon>Zoogloeaceae</taxon>
        <taxon>Zoogloea</taxon>
    </lineage>
</organism>
<keyword evidence="3" id="KW-1185">Reference proteome</keyword>
<protein>
    <recommendedName>
        <fullName evidence="4">Secreted protein</fullName>
    </recommendedName>
</protein>
<gene>
    <name evidence="2" type="ORF">ETQ85_15205</name>
</gene>
<keyword evidence="1" id="KW-0732">Signal</keyword>
<dbReference type="RefSeq" id="WP_148579926.1">
    <property type="nucleotide sequence ID" value="NZ_JAVEUW010000032.1"/>
</dbReference>